<dbReference type="AlphaFoldDB" id="A0A081NTN4"/>
<evidence type="ECO:0000313" key="1">
    <source>
        <dbReference type="EMBL" id="KEQ21807.1"/>
    </source>
</evidence>
<dbReference type="RefSeq" id="WP_036693404.1">
    <property type="nucleotide sequence ID" value="NZ_JNVM01000059.1"/>
</dbReference>
<name>A0A081NTN4_9BACL</name>
<organism evidence="1 2">
    <name type="scientific">Paenibacillus tyrfis</name>
    <dbReference type="NCBI Taxonomy" id="1501230"/>
    <lineage>
        <taxon>Bacteria</taxon>
        <taxon>Bacillati</taxon>
        <taxon>Bacillota</taxon>
        <taxon>Bacilli</taxon>
        <taxon>Bacillales</taxon>
        <taxon>Paenibacillaceae</taxon>
        <taxon>Paenibacillus</taxon>
    </lineage>
</organism>
<dbReference type="OrthoDB" id="2610444at2"/>
<sequence>MKVLKVKPYNDLWFDCINNNIIGILAAYEPSFTRLPTFYNGTYSINVKAEDVQADTNDLSPHIDVLFEWPDLTRIFEEKQVEVSADHSIVEVVRRFIDDNYYVFMYIDRYYFPDTPNYNKESFIHPTLIYGYTNNNFKLLEDCVKVGNMDYYEIENSMFTQAFLSSLRKAGTTIVHCIRLKEEWPTWDMNISRDLAITLLQNVLHTQEMSESSGTTIQGIGALAKYAELFERESKHIAVHPDKFMWFYQQLRRGIVLQKRNILILQNLHEQGILNADSYHILSKMYQEHQDCWTFVTNKIGFIMYKNIEKKSNGKLQELKELVLDLYKREHKLLTVFINHIHG</sequence>
<reference evidence="1 2" key="1">
    <citation type="submission" date="2014-06" db="EMBL/GenBank/DDBJ databases">
        <title>Draft genome sequence of Paenibacillus sp. MSt1.</title>
        <authorList>
            <person name="Aw Y.K."/>
            <person name="Ong K.S."/>
            <person name="Gan H.M."/>
            <person name="Lee S.M."/>
        </authorList>
    </citation>
    <scope>NUCLEOTIDE SEQUENCE [LARGE SCALE GENOMIC DNA]</scope>
    <source>
        <strain evidence="1 2">MSt1</strain>
    </source>
</reference>
<gene>
    <name evidence="1" type="ORF">ET33_30825</name>
</gene>
<evidence type="ECO:0000313" key="2">
    <source>
        <dbReference type="Proteomes" id="UP000028123"/>
    </source>
</evidence>
<protein>
    <recommendedName>
        <fullName evidence="3">Butirosin biosynthesis protein H N-terminal domain-containing protein</fullName>
    </recommendedName>
</protein>
<dbReference type="Proteomes" id="UP000028123">
    <property type="component" value="Unassembled WGS sequence"/>
</dbReference>
<dbReference type="eggNOG" id="ENOG5032E45">
    <property type="taxonomic scope" value="Bacteria"/>
</dbReference>
<proteinExistence type="predicted"/>
<evidence type="ECO:0008006" key="3">
    <source>
        <dbReference type="Google" id="ProtNLM"/>
    </source>
</evidence>
<keyword evidence="2" id="KW-1185">Reference proteome</keyword>
<comment type="caution">
    <text evidence="1">The sequence shown here is derived from an EMBL/GenBank/DDBJ whole genome shotgun (WGS) entry which is preliminary data.</text>
</comment>
<dbReference type="EMBL" id="JNVM01000059">
    <property type="protein sequence ID" value="KEQ21807.1"/>
    <property type="molecule type" value="Genomic_DNA"/>
</dbReference>
<accession>A0A081NTN4</accession>